<evidence type="ECO:0000256" key="2">
    <source>
        <dbReference type="ARBA" id="ARBA00022692"/>
    </source>
</evidence>
<protein>
    <submittedName>
        <fullName evidence="7">SLC26A2</fullName>
    </submittedName>
</protein>
<feature type="non-terminal residue" evidence="7">
    <location>
        <position position="1"/>
    </location>
</feature>
<gene>
    <name evidence="7" type="ORF">LAZ67_3003233</name>
</gene>
<feature type="transmembrane region" description="Helical" evidence="5">
    <location>
        <begin position="34"/>
        <end position="58"/>
    </location>
</feature>
<organism evidence="7 8">
    <name type="scientific">Cordylochernes scorpioides</name>
    <dbReference type="NCBI Taxonomy" id="51811"/>
    <lineage>
        <taxon>Eukaryota</taxon>
        <taxon>Metazoa</taxon>
        <taxon>Ecdysozoa</taxon>
        <taxon>Arthropoda</taxon>
        <taxon>Chelicerata</taxon>
        <taxon>Arachnida</taxon>
        <taxon>Pseudoscorpiones</taxon>
        <taxon>Cheliferoidea</taxon>
        <taxon>Chernetidae</taxon>
        <taxon>Cordylochernes</taxon>
    </lineage>
</organism>
<keyword evidence="3 5" id="KW-1133">Transmembrane helix</keyword>
<comment type="subcellular location">
    <subcellularLocation>
        <location evidence="1">Membrane</location>
        <topology evidence="1">Multi-pass membrane protein</topology>
    </subcellularLocation>
</comment>
<feature type="domain" description="SLC26A/SulP transporter" evidence="6">
    <location>
        <begin position="131"/>
        <end position="230"/>
    </location>
</feature>
<feature type="transmembrane region" description="Helical" evidence="5">
    <location>
        <begin position="284"/>
        <end position="310"/>
    </location>
</feature>
<dbReference type="Pfam" id="PF00916">
    <property type="entry name" value="Sulfate_transp"/>
    <property type="match status" value="2"/>
</dbReference>
<keyword evidence="2 5" id="KW-0812">Transmembrane</keyword>
<accession>A0ABY6KD27</accession>
<evidence type="ECO:0000256" key="4">
    <source>
        <dbReference type="ARBA" id="ARBA00023136"/>
    </source>
</evidence>
<evidence type="ECO:0000313" key="7">
    <source>
        <dbReference type="EMBL" id="UYV65130.1"/>
    </source>
</evidence>
<name>A0ABY6KD27_9ARAC</name>
<evidence type="ECO:0000256" key="3">
    <source>
        <dbReference type="ARBA" id="ARBA00022989"/>
    </source>
</evidence>
<sequence>MHAKRDYKIKECLLSDVIAGFTIAILQIPQGMAYGLLASVAAINGLYVSFFPILVYILMGTSRHISLGTFSIISMMIATAADSVMPTDTGGSVNGTVPVDDPLGDIHSRMDVLVVLALITGIFQMHLAVPLLRHAIIIGVVSYAIALSMGKIFAKKHKYRIRANQELIAMGTANVFCSFFQCYPCAVSVSRSLVQERAGGKTQVAGFVSCLFILVVLLFFGPFLYHLPKVRSQVHLTTSLNDQTLGFLRVYACHVALKGMFLQFSDFLAAWRVSKMDAMLWGVAFISTIVLDVDLGLLCGLLASILAVVIRSI</sequence>
<feature type="transmembrane region" description="Helical" evidence="5">
    <location>
        <begin position="246"/>
        <end position="264"/>
    </location>
</feature>
<evidence type="ECO:0000256" key="5">
    <source>
        <dbReference type="SAM" id="Phobius"/>
    </source>
</evidence>
<feature type="domain" description="SLC26A/SulP transporter" evidence="6">
    <location>
        <begin position="13"/>
        <end position="126"/>
    </location>
</feature>
<feature type="transmembrane region" description="Helical" evidence="5">
    <location>
        <begin position="166"/>
        <end position="189"/>
    </location>
</feature>
<dbReference type="InterPro" id="IPR001902">
    <property type="entry name" value="SLC26A/SulP_fam"/>
</dbReference>
<dbReference type="InterPro" id="IPR011547">
    <property type="entry name" value="SLC26A/SulP_dom"/>
</dbReference>
<evidence type="ECO:0000256" key="1">
    <source>
        <dbReference type="ARBA" id="ARBA00004141"/>
    </source>
</evidence>
<proteinExistence type="predicted"/>
<feature type="transmembrane region" description="Helical" evidence="5">
    <location>
        <begin position="135"/>
        <end position="154"/>
    </location>
</feature>
<keyword evidence="4 5" id="KW-0472">Membrane</keyword>
<evidence type="ECO:0000259" key="6">
    <source>
        <dbReference type="Pfam" id="PF00916"/>
    </source>
</evidence>
<evidence type="ECO:0000313" key="8">
    <source>
        <dbReference type="Proteomes" id="UP001235939"/>
    </source>
</evidence>
<feature type="transmembrane region" description="Helical" evidence="5">
    <location>
        <begin position="12"/>
        <end position="28"/>
    </location>
</feature>
<keyword evidence="8" id="KW-1185">Reference proteome</keyword>
<feature type="transmembrane region" description="Helical" evidence="5">
    <location>
        <begin position="204"/>
        <end position="225"/>
    </location>
</feature>
<reference evidence="7 8" key="1">
    <citation type="submission" date="2022-01" db="EMBL/GenBank/DDBJ databases">
        <title>A chromosomal length assembly of Cordylochernes scorpioides.</title>
        <authorList>
            <person name="Zeh D."/>
            <person name="Zeh J."/>
        </authorList>
    </citation>
    <scope>NUCLEOTIDE SEQUENCE [LARGE SCALE GENOMIC DNA]</scope>
    <source>
        <strain evidence="7">IN4F17</strain>
        <tissue evidence="7">Whole Body</tissue>
    </source>
</reference>
<dbReference type="Proteomes" id="UP001235939">
    <property type="component" value="Chromosome 03"/>
</dbReference>
<dbReference type="PANTHER" id="PTHR11814">
    <property type="entry name" value="SULFATE TRANSPORTER"/>
    <property type="match status" value="1"/>
</dbReference>
<dbReference type="EMBL" id="CP092865">
    <property type="protein sequence ID" value="UYV65130.1"/>
    <property type="molecule type" value="Genomic_DNA"/>
</dbReference>